<dbReference type="EMBL" id="KN838744">
    <property type="protein sequence ID" value="KIJ95764.1"/>
    <property type="molecule type" value="Genomic_DNA"/>
</dbReference>
<evidence type="ECO:0008006" key="3">
    <source>
        <dbReference type="Google" id="ProtNLM"/>
    </source>
</evidence>
<dbReference type="GO" id="GO:0005634">
    <property type="term" value="C:nucleus"/>
    <property type="evidence" value="ECO:0007669"/>
    <property type="project" value="TreeGrafter"/>
</dbReference>
<dbReference type="PANTHER" id="PTHR15615:SF108">
    <property type="entry name" value="PROTEIN CNPPD1"/>
    <property type="match status" value="1"/>
</dbReference>
<dbReference type="Proteomes" id="UP000054477">
    <property type="component" value="Unassembled WGS sequence"/>
</dbReference>
<feature type="non-terminal residue" evidence="1">
    <location>
        <position position="1"/>
    </location>
</feature>
<gene>
    <name evidence="1" type="ORF">K443DRAFT_37354</name>
</gene>
<sequence>FYFHEPIARLCARYITHLFPCPDASPTDELPRSIAYALYKAQLKPSITFAALVLITRLKYHRHPPTSTKQKKATPVSVSGHRLFLAAYILASKSLCEMTYSSADWGIVGQGRFSASEVDELEREMWFGLKYQINISPWILNDFSDAVRRDFDVPHDSYPTY</sequence>
<dbReference type="CDD" id="cd20557">
    <property type="entry name" value="CYCLIN_ScPCL1-like"/>
    <property type="match status" value="1"/>
</dbReference>
<reference evidence="1 2" key="1">
    <citation type="submission" date="2014-04" db="EMBL/GenBank/DDBJ databases">
        <authorList>
            <consortium name="DOE Joint Genome Institute"/>
            <person name="Kuo A."/>
            <person name="Kohler A."/>
            <person name="Nagy L.G."/>
            <person name="Floudas D."/>
            <person name="Copeland A."/>
            <person name="Barry K.W."/>
            <person name="Cichocki N."/>
            <person name="Veneault-Fourrey C."/>
            <person name="LaButti K."/>
            <person name="Lindquist E.A."/>
            <person name="Lipzen A."/>
            <person name="Lundell T."/>
            <person name="Morin E."/>
            <person name="Murat C."/>
            <person name="Sun H."/>
            <person name="Tunlid A."/>
            <person name="Henrissat B."/>
            <person name="Grigoriev I.V."/>
            <person name="Hibbett D.S."/>
            <person name="Martin F."/>
            <person name="Nordberg H.P."/>
            <person name="Cantor M.N."/>
            <person name="Hua S.X."/>
        </authorList>
    </citation>
    <scope>NUCLEOTIDE SEQUENCE [LARGE SCALE GENOMIC DNA]</scope>
    <source>
        <strain evidence="1 2">LaAM-08-1</strain>
    </source>
</reference>
<dbReference type="PANTHER" id="PTHR15615">
    <property type="match status" value="1"/>
</dbReference>
<dbReference type="STRING" id="1095629.A0A0C9WK37"/>
<dbReference type="OrthoDB" id="244495at2759"/>
<accession>A0A0C9WK37</accession>
<name>A0A0C9WK37_9AGAR</name>
<dbReference type="AlphaFoldDB" id="A0A0C9WK37"/>
<keyword evidence="2" id="KW-1185">Reference proteome</keyword>
<reference evidence="2" key="2">
    <citation type="submission" date="2015-01" db="EMBL/GenBank/DDBJ databases">
        <title>Evolutionary Origins and Diversification of the Mycorrhizal Mutualists.</title>
        <authorList>
            <consortium name="DOE Joint Genome Institute"/>
            <consortium name="Mycorrhizal Genomics Consortium"/>
            <person name="Kohler A."/>
            <person name="Kuo A."/>
            <person name="Nagy L.G."/>
            <person name="Floudas D."/>
            <person name="Copeland A."/>
            <person name="Barry K.W."/>
            <person name="Cichocki N."/>
            <person name="Veneault-Fourrey C."/>
            <person name="LaButti K."/>
            <person name="Lindquist E.A."/>
            <person name="Lipzen A."/>
            <person name="Lundell T."/>
            <person name="Morin E."/>
            <person name="Murat C."/>
            <person name="Riley R."/>
            <person name="Ohm R."/>
            <person name="Sun H."/>
            <person name="Tunlid A."/>
            <person name="Henrissat B."/>
            <person name="Grigoriev I.V."/>
            <person name="Hibbett D.S."/>
            <person name="Martin F."/>
        </authorList>
    </citation>
    <scope>NUCLEOTIDE SEQUENCE [LARGE SCALE GENOMIC DNA]</scope>
    <source>
        <strain evidence="2">LaAM-08-1</strain>
    </source>
</reference>
<dbReference type="InterPro" id="IPR013922">
    <property type="entry name" value="Cyclin_PHO80-like"/>
</dbReference>
<dbReference type="SUPFAM" id="SSF47954">
    <property type="entry name" value="Cyclin-like"/>
    <property type="match status" value="1"/>
</dbReference>
<dbReference type="Gene3D" id="1.10.472.10">
    <property type="entry name" value="Cyclin-like"/>
    <property type="match status" value="1"/>
</dbReference>
<feature type="non-terminal residue" evidence="1">
    <location>
        <position position="161"/>
    </location>
</feature>
<dbReference type="GO" id="GO:0000307">
    <property type="term" value="C:cyclin-dependent protein kinase holoenzyme complex"/>
    <property type="evidence" value="ECO:0007669"/>
    <property type="project" value="TreeGrafter"/>
</dbReference>
<proteinExistence type="predicted"/>
<dbReference type="InterPro" id="IPR036915">
    <property type="entry name" value="Cyclin-like_sf"/>
</dbReference>
<evidence type="ECO:0000313" key="1">
    <source>
        <dbReference type="EMBL" id="KIJ95764.1"/>
    </source>
</evidence>
<organism evidence="1 2">
    <name type="scientific">Laccaria amethystina LaAM-08-1</name>
    <dbReference type="NCBI Taxonomy" id="1095629"/>
    <lineage>
        <taxon>Eukaryota</taxon>
        <taxon>Fungi</taxon>
        <taxon>Dikarya</taxon>
        <taxon>Basidiomycota</taxon>
        <taxon>Agaricomycotina</taxon>
        <taxon>Agaricomycetes</taxon>
        <taxon>Agaricomycetidae</taxon>
        <taxon>Agaricales</taxon>
        <taxon>Agaricineae</taxon>
        <taxon>Hydnangiaceae</taxon>
        <taxon>Laccaria</taxon>
    </lineage>
</organism>
<dbReference type="Pfam" id="PF08613">
    <property type="entry name" value="Cyclin"/>
    <property type="match status" value="1"/>
</dbReference>
<dbReference type="GO" id="GO:0019901">
    <property type="term" value="F:protein kinase binding"/>
    <property type="evidence" value="ECO:0007669"/>
    <property type="project" value="InterPro"/>
</dbReference>
<protein>
    <recommendedName>
        <fullName evidence="3">Cyclin N-terminal domain-containing protein</fullName>
    </recommendedName>
</protein>
<evidence type="ECO:0000313" key="2">
    <source>
        <dbReference type="Proteomes" id="UP000054477"/>
    </source>
</evidence>
<dbReference type="GO" id="GO:0016538">
    <property type="term" value="F:cyclin-dependent protein serine/threonine kinase regulator activity"/>
    <property type="evidence" value="ECO:0007669"/>
    <property type="project" value="TreeGrafter"/>
</dbReference>
<dbReference type="HOGENOM" id="CLU_084824_1_0_1"/>